<dbReference type="InParanoid" id="G1X7Q5"/>
<dbReference type="RefSeq" id="XP_011120590.1">
    <property type="nucleotide sequence ID" value="XM_011122288.1"/>
</dbReference>
<evidence type="ECO:0000256" key="1">
    <source>
        <dbReference type="SAM" id="SignalP"/>
    </source>
</evidence>
<feature type="chain" id="PRO_5003426696" evidence="1">
    <location>
        <begin position="26"/>
        <end position="83"/>
    </location>
</feature>
<name>G1X7Q5_ARTOA</name>
<comment type="caution">
    <text evidence="2">The sequence shown here is derived from an EMBL/GenBank/DDBJ whole genome shotgun (WGS) entry which is preliminary data.</text>
</comment>
<dbReference type="GeneID" id="22891573"/>
<evidence type="ECO:0000313" key="3">
    <source>
        <dbReference type="Proteomes" id="UP000008784"/>
    </source>
</evidence>
<organism evidence="2 3">
    <name type="scientific">Arthrobotrys oligospora (strain ATCC 24927 / CBS 115.81 / DSM 1491)</name>
    <name type="common">Nematode-trapping fungus</name>
    <name type="synonym">Didymozoophaga oligospora</name>
    <dbReference type="NCBI Taxonomy" id="756982"/>
    <lineage>
        <taxon>Eukaryota</taxon>
        <taxon>Fungi</taxon>
        <taxon>Dikarya</taxon>
        <taxon>Ascomycota</taxon>
        <taxon>Pezizomycotina</taxon>
        <taxon>Orbiliomycetes</taxon>
        <taxon>Orbiliales</taxon>
        <taxon>Orbiliaceae</taxon>
        <taxon>Orbilia</taxon>
        <taxon>Orbilia oligospora</taxon>
    </lineage>
</organism>
<keyword evidence="3" id="KW-1185">Reference proteome</keyword>
<keyword evidence="1" id="KW-0732">Signal</keyword>
<accession>G1X7Q5</accession>
<gene>
    <name evidence="2" type="ORF">AOL_s00054g972</name>
</gene>
<proteinExistence type="predicted"/>
<reference evidence="2 3" key="1">
    <citation type="journal article" date="2011" name="PLoS Pathog.">
        <title>Genomic and proteomic analyses of the fungus Arthrobotrys oligospora provide insights into nematode-trap formation.</title>
        <authorList>
            <person name="Yang J."/>
            <person name="Wang L."/>
            <person name="Ji X."/>
            <person name="Feng Y."/>
            <person name="Li X."/>
            <person name="Zou C."/>
            <person name="Xu J."/>
            <person name="Ren Y."/>
            <person name="Mi Q."/>
            <person name="Wu J."/>
            <person name="Liu S."/>
            <person name="Liu Y."/>
            <person name="Huang X."/>
            <person name="Wang H."/>
            <person name="Niu X."/>
            <person name="Li J."/>
            <person name="Liang L."/>
            <person name="Luo Y."/>
            <person name="Ji K."/>
            <person name="Zhou W."/>
            <person name="Yu Z."/>
            <person name="Li G."/>
            <person name="Liu Y."/>
            <person name="Li L."/>
            <person name="Qiao M."/>
            <person name="Feng L."/>
            <person name="Zhang K.-Q."/>
        </authorList>
    </citation>
    <scope>NUCLEOTIDE SEQUENCE [LARGE SCALE GENOMIC DNA]</scope>
    <source>
        <strain evidence="3">ATCC 24927 / CBS 115.81 / DSM 1491</strain>
    </source>
</reference>
<protein>
    <submittedName>
        <fullName evidence="2">Uncharacterized protein</fullName>
    </submittedName>
</protein>
<dbReference type="HOGENOM" id="CLU_2542135_0_0_1"/>
<dbReference type="Proteomes" id="UP000008784">
    <property type="component" value="Unassembled WGS sequence"/>
</dbReference>
<evidence type="ECO:0000313" key="2">
    <source>
        <dbReference type="EMBL" id="EGX50886.1"/>
    </source>
</evidence>
<sequence>MKAFLFVLAALPAILAAAVPAPADAIEGSALLVHPGPSGSRAGMNARGLAAPPMLATHAAKQLAALAKNRFTIFGSKWEGYLV</sequence>
<dbReference type="EMBL" id="ADOT01000093">
    <property type="protein sequence ID" value="EGX50886.1"/>
    <property type="molecule type" value="Genomic_DNA"/>
</dbReference>
<feature type="signal peptide" evidence="1">
    <location>
        <begin position="1"/>
        <end position="25"/>
    </location>
</feature>
<dbReference type="AlphaFoldDB" id="G1X7Q5"/>